<sequence>MGVGLALFFTVGLKPIVESVIGSSELAIDSINITAPRQDGFYIKIDAELRRSSFGSDIEADLPPLSLDTYGVEASGESRLGRFTMPKMRLKGSRSALAFNTSFTITDIDAWNRFTAQLVRESGDGSRPTWRVVAPKPFTVHITLIGIKIGISDLEFDRTLDADAMGSSLGSALTNFSTGNIRMDGSDKVSGGVDISFTAQFESASKLTINQLGDVSLSLVYKGISVGSLKASQASIQPGQNKWQMNGKLEVVVAGEGSPERAGVISKFVAAVVDGAFPENVIVDGNGTTKTVFNSAVEALEVSPSIGPLPNLGGVFKSLSFEGLRIDLTPDDQPSTASGTTVGLGGRVEVVFENPLGENSPIDVDQVNMTASIHDGNAAGEPCIAKLRALLKPVARGDSPPNMSKYDWLNGNGPYVASSLIVKQTSSYIGYPYAGRHLSAERPLEFDLDGTMTLTENGKPFSAFTRAFLTEPSVSMLIKEGAAEVRLETALGPLILPNLTIETAQELTGLGSNTGEGGADKGLAIELSAFDFVSTSKEDALDLAANATLINPSDASISLGDLAFEITLEGDAQLSRGRRLQSAAFLGYLVAYNVNIMPGNNTLALEGRLRPDESDLPAVSKGLSAYLREEPLSLRVAIVQPPKGALWTFSERIPSRPQWFYDAVSSFETITTLPPLCELTKKTSETAGCVSELVQSLEYDSVTVTISEIADRLALNITLDVEIQNPLRGQQVIVETYSLAATISGSDGSPLTRVNTYPSKAIMMNASTPDNLAIRMPLIGDMVLIGSGDTIVSFATDTLFGGRASNAPVGLIINANVSASVDTPIGRLDLSNLPVDEVTSLPPGNLFDSLGPKLVMFEVTKLEINPSSPFRGPGGSYATKDLTMEVLIDVAVANPSEFGVIFDDLDLPLHVYLKSLALRGDLKMVSPTIVPAPDVSRLRLEGPIAADEHAQASTVPEEMSRLVQGLFQGRSLPIQVTGHDDKQGTQTKMPPWLGSIVDQLALEFSLAGGLGDELLEDVDVLNLSLEPVDEDTIIISGVLDATAIRPFGPDVPFAVRNVSINSTLYYRESEDSPSFTIGRLILSSRAPLVQEVKQVDGNDKLRLLFQINDTITLEREALALDNAALREPGLTIPFAAFVSDLAREGYALLRMSGTAEMNIDVSATVNDDGDRTYFDIPLQLSAIPLDMTLPMGSQESEGISVDLNSFVFEGPPPDDQGLAISATADILNPSEASLYLGDLSFELYLPPSSDAGPANPARRLLQARALAVLLGIVQARAVYLRPGRTPIKLTGRLNPAASDLAVVSRRFSEYVKGGNLPVIVKTVPFVQERGPPKWLEEALSTVAIETKLPPLSDLTGGGELVEDVSIRGLQADLGGLTEPQRAISVVAEVGVIIVNPLGERSPVTVENLELSANLLSRRGECFAEVKQQTKILAIEQKVLDNGKIRLDFPLQGILSPTGDGSLFADTVSSLMERTTTIAAPLGIQGSARVDVQTPLGRLNLDGLRVTSNFDLSGEAEDGQQKESLQVSVDDFRLVEDFDNLTALEMANVFGEYGRVAVLQSKLATEIAITLTSTLALTIDFGKLTLLGALRYGNQDVGALEINTPFVLEPGDNQVRLRGYLWRTEANERQAQELIQAALAATPLRIGLEGVRLGYPVGTSSGEQEMLPAWVTKVAEGVKFDTTMTSLDSLTESIRGGELIESVETQDLYLRFDEVQDGAELSAIPMEGSFDVVINNPLGSSQDIVIESVAMSLSLVNGARNDAPVLGRIESPPVKTEDRRYVNGSDGSSRLAVTVPLSVPLVVDDLDTFVTFKQRIFDSVGEETSSGTVDVVRLVGRIDATVDTPLGRLQLGEVEIDRELSMGGSGDEGDAATSLFEMHNLTIEEFLFPSGSDTPIAPGFLQPQPQEGGPRSLQQSGESANGMVISVALTIRNPAPIGLGLADMQWIVQRDVGGTTQRIGDFRTMETNLAPAPKESRLEVRGMLQSPQGVDSEAFFGELVNALFGSDDMATIKIMPRSMRQRPPVWLTRVLSGVALSMPTTGILGGDSLVESVDASSLSLEPVGDDDVQLRGALVVRVRDPLGPDSRLDVQELAINGNLQGPNGKKIGVLRVPPQTAVLMNRETGVNTNHLNIRWEFEGTLKVEEDGKAFADLVKLLLSEDRPSAQQLTLQLVGAAAVTVGSILGTLPIGKMPLETILPLLGDDAGSIDLSSASLDKIQFGDPPPGRTGLGIVSTLDLALPESFPLSLNFGTTVFDVTHMPPGQNAIRSILGDISLKPLALKGGANKMAVVGSLVRPTTGSDRDALDSFVSQYIGGKPAALKLVGKSIRLEDTASWRASPEWLQQVAQAIEVDIDVVGDSGGAFGDVRVSDIGITARRGSDDSVNDAVMFEAIVRAGVESPLGPDLPITVQQVRVIMKLNQSDDLIGYADTGLVDVTTESSGGRQVAILSFKDTDLIFPDKGRAFGALAADLVGGKAKREGGLPLTVYGTVEASVMSDLGRIYVYDLPFRNEITLSGLGVGVDEGGLQNWGLSDASDGLQLDAAVNLQVGGAESVGRTGPLIAYMDIGTAKLDAYVDDKPLARLTAPNLRLSSGGNNLNIVGELTPGYTDLPTAASLMTSVVSGDDVAITLKGAEKDDSPTPYWVKQAISAIEMAISLKISLLTSTGMSFLRDVEIGGLVISFVGGDSPVLQGDVAVGLALPEGIDIFFDIIRVTLVTDLSRAFLPEMDGEPEDAPVQIGRLTVTTADLSAPEPLRFRAVFDDALLVVAESEESAFEDFLAAVFYDPGATRLYLAGQASIAVATNLGELNLDGININIDQDLKHLGGISDDSLAVGNVTVSGGRTDGLIMSTEIGLKGGASFGAELGDVRLDIYVGEKDLPERPRLFPPPMSAEGGSLAATPRAVEEAVPPAESGDTLVHVGEVTIYKLALLPGTEAKMSIDVRLFPTVSGDKAQGPRRVISQYVSGKDIAVVLKGSEGSTDVQLLKKALSRWESRIALGGGTAELMQGAELTMGALPAPGRPPDINSRLIVQNPFSVDLLLLYIDTTMFADGQEIGRTSLDWRSDPERIPAKTTKRTRPYKLGLGAITPPTVKLFLDAQRGEAFVATEGIVEAMIGEYRTVVDFRDDSIPVTIITD</sequence>
<dbReference type="Pfam" id="PF12505">
    <property type="entry name" value="DUF3712"/>
    <property type="match status" value="1"/>
</dbReference>
<evidence type="ECO:0000313" key="3">
    <source>
        <dbReference type="Proteomes" id="UP000041254"/>
    </source>
</evidence>
<proteinExistence type="predicted"/>
<dbReference type="PhylomeDB" id="A0A0G4GBJ6"/>
<dbReference type="PANTHER" id="PTHR35895:SF1">
    <property type="entry name" value="LIPID-BINDING SERUM GLYCOPROTEIN C-TERMINAL DOMAIN-CONTAINING PROTEIN"/>
    <property type="match status" value="1"/>
</dbReference>
<organism evidence="2 3">
    <name type="scientific">Vitrella brassicaformis (strain CCMP3155)</name>
    <dbReference type="NCBI Taxonomy" id="1169540"/>
    <lineage>
        <taxon>Eukaryota</taxon>
        <taxon>Sar</taxon>
        <taxon>Alveolata</taxon>
        <taxon>Colpodellida</taxon>
        <taxon>Vitrellaceae</taxon>
        <taxon>Vitrella</taxon>
    </lineage>
</organism>
<dbReference type="GO" id="GO:0016020">
    <property type="term" value="C:membrane"/>
    <property type="evidence" value="ECO:0007669"/>
    <property type="project" value="TreeGrafter"/>
</dbReference>
<dbReference type="InterPro" id="IPR022185">
    <property type="entry name" value="DUF3712"/>
</dbReference>
<dbReference type="VEuPathDB" id="CryptoDB:Vbra_17379"/>
<reference evidence="2 3" key="1">
    <citation type="submission" date="2014-11" db="EMBL/GenBank/DDBJ databases">
        <authorList>
            <person name="Zhu J."/>
            <person name="Qi W."/>
            <person name="Song R."/>
        </authorList>
    </citation>
    <scope>NUCLEOTIDE SEQUENCE [LARGE SCALE GENOMIC DNA]</scope>
</reference>
<dbReference type="InParanoid" id="A0A0G4GBJ6"/>
<gene>
    <name evidence="2" type="ORF">Vbra_17379</name>
</gene>
<keyword evidence="3" id="KW-1185">Reference proteome</keyword>
<evidence type="ECO:0000313" key="2">
    <source>
        <dbReference type="EMBL" id="CEM26372.1"/>
    </source>
</evidence>
<dbReference type="EMBL" id="CDMY01000613">
    <property type="protein sequence ID" value="CEM26372.1"/>
    <property type="molecule type" value="Genomic_DNA"/>
</dbReference>
<protein>
    <submittedName>
        <fullName evidence="2">Uncharacterized protein</fullName>
    </submittedName>
</protein>
<dbReference type="Proteomes" id="UP000041254">
    <property type="component" value="Unassembled WGS sequence"/>
</dbReference>
<dbReference type="InterPro" id="IPR046368">
    <property type="entry name" value="Tag1"/>
</dbReference>
<feature type="region of interest" description="Disordered" evidence="1">
    <location>
        <begin position="1893"/>
        <end position="1916"/>
    </location>
</feature>
<dbReference type="PANTHER" id="PTHR35895">
    <property type="entry name" value="CHROMOSOME 16, WHOLE GENOME SHOTGUN SEQUENCE"/>
    <property type="match status" value="1"/>
</dbReference>
<name>A0A0G4GBJ6_VITBC</name>
<evidence type="ECO:0000256" key="1">
    <source>
        <dbReference type="SAM" id="MobiDB-lite"/>
    </source>
</evidence>
<accession>A0A0G4GBJ6</accession>
<dbReference type="OrthoDB" id="331023at2759"/>